<dbReference type="VEuPathDB" id="TrichDB:TVAGG3_0058610"/>
<dbReference type="RefSeq" id="XP_001579327.1">
    <property type="nucleotide sequence ID" value="XM_001579277.1"/>
</dbReference>
<evidence type="ECO:0000313" key="2">
    <source>
        <dbReference type="Proteomes" id="UP000001542"/>
    </source>
</evidence>
<organism evidence="1 2">
    <name type="scientific">Trichomonas vaginalis (strain ATCC PRA-98 / G3)</name>
    <dbReference type="NCBI Taxonomy" id="412133"/>
    <lineage>
        <taxon>Eukaryota</taxon>
        <taxon>Metamonada</taxon>
        <taxon>Parabasalia</taxon>
        <taxon>Trichomonadida</taxon>
        <taxon>Trichomonadidae</taxon>
        <taxon>Trichomonas</taxon>
    </lineage>
</organism>
<reference evidence="1" key="2">
    <citation type="journal article" date="2007" name="Science">
        <title>Draft genome sequence of the sexually transmitted pathogen Trichomonas vaginalis.</title>
        <authorList>
            <person name="Carlton J.M."/>
            <person name="Hirt R.P."/>
            <person name="Silva J.C."/>
            <person name="Delcher A.L."/>
            <person name="Schatz M."/>
            <person name="Zhao Q."/>
            <person name="Wortman J.R."/>
            <person name="Bidwell S.L."/>
            <person name="Alsmark U.C.M."/>
            <person name="Besteiro S."/>
            <person name="Sicheritz-Ponten T."/>
            <person name="Noel C.J."/>
            <person name="Dacks J.B."/>
            <person name="Foster P.G."/>
            <person name="Simillion C."/>
            <person name="Van de Peer Y."/>
            <person name="Miranda-Saavedra D."/>
            <person name="Barton G.J."/>
            <person name="Westrop G.D."/>
            <person name="Mueller S."/>
            <person name="Dessi D."/>
            <person name="Fiori P.L."/>
            <person name="Ren Q."/>
            <person name="Paulsen I."/>
            <person name="Zhang H."/>
            <person name="Bastida-Corcuera F.D."/>
            <person name="Simoes-Barbosa A."/>
            <person name="Brown M.T."/>
            <person name="Hayes R.D."/>
            <person name="Mukherjee M."/>
            <person name="Okumura C.Y."/>
            <person name="Schneider R."/>
            <person name="Smith A.J."/>
            <person name="Vanacova S."/>
            <person name="Villalvazo M."/>
            <person name="Haas B.J."/>
            <person name="Pertea M."/>
            <person name="Feldblyum T.V."/>
            <person name="Utterback T.R."/>
            <person name="Shu C.L."/>
            <person name="Osoegawa K."/>
            <person name="de Jong P.J."/>
            <person name="Hrdy I."/>
            <person name="Horvathova L."/>
            <person name="Zubacova Z."/>
            <person name="Dolezal P."/>
            <person name="Malik S.B."/>
            <person name="Logsdon J.M. Jr."/>
            <person name="Henze K."/>
            <person name="Gupta A."/>
            <person name="Wang C.C."/>
            <person name="Dunne R.L."/>
            <person name="Upcroft J.A."/>
            <person name="Upcroft P."/>
            <person name="White O."/>
            <person name="Salzberg S.L."/>
            <person name="Tang P."/>
            <person name="Chiu C.-H."/>
            <person name="Lee Y.-S."/>
            <person name="Embley T.M."/>
            <person name="Coombs G.H."/>
            <person name="Mottram J.C."/>
            <person name="Tachezy J."/>
            <person name="Fraser-Liggett C.M."/>
            <person name="Johnson P.J."/>
        </authorList>
    </citation>
    <scope>NUCLEOTIDE SEQUENCE [LARGE SCALE GENOMIC DNA]</scope>
    <source>
        <strain evidence="1">G3</strain>
    </source>
</reference>
<dbReference type="SMR" id="A2DMX0"/>
<dbReference type="Proteomes" id="UP000001542">
    <property type="component" value="Unassembled WGS sequence"/>
</dbReference>
<dbReference type="InParanoid" id="A2DMX0"/>
<protein>
    <submittedName>
        <fullName evidence="1">Uncharacterized protein</fullName>
    </submittedName>
</protein>
<keyword evidence="2" id="KW-1185">Reference proteome</keyword>
<dbReference type="VEuPathDB" id="TrichDB:TVAG_254530"/>
<accession>A2DMX0</accession>
<name>A2DMX0_TRIV3</name>
<dbReference type="KEGG" id="tva:75637885"/>
<sequence length="135" mass="16284">MSADEQMIQDFPGLIKELEDIALERIAHNDERIAEYLCTVYKELLGYMEDKTAFQESFKNLEITDLTIKDFREMALRLSKRTGIPYTKKLKNQPTLYRWYIMFWPEIKDHIKDVYNELKHGYKDDENKEHEKNDD</sequence>
<gene>
    <name evidence="1" type="ORF">TVAG_254530</name>
</gene>
<proteinExistence type="predicted"/>
<dbReference type="AlphaFoldDB" id="A2DMX0"/>
<reference evidence="1" key="1">
    <citation type="submission" date="2006-10" db="EMBL/GenBank/DDBJ databases">
        <authorList>
            <person name="Amadeo P."/>
            <person name="Zhao Q."/>
            <person name="Wortman J."/>
            <person name="Fraser-Liggett C."/>
            <person name="Carlton J."/>
        </authorList>
    </citation>
    <scope>NUCLEOTIDE SEQUENCE</scope>
    <source>
        <strain evidence="1">G3</strain>
    </source>
</reference>
<evidence type="ECO:0000313" key="1">
    <source>
        <dbReference type="EMBL" id="EAY18341.1"/>
    </source>
</evidence>
<dbReference type="EMBL" id="DS113220">
    <property type="protein sequence ID" value="EAY18341.1"/>
    <property type="molecule type" value="Genomic_DNA"/>
</dbReference>